<dbReference type="CDD" id="cd00538">
    <property type="entry name" value="PA"/>
    <property type="match status" value="1"/>
</dbReference>
<feature type="signal peptide" evidence="1">
    <location>
        <begin position="1"/>
        <end position="35"/>
    </location>
</feature>
<dbReference type="InterPro" id="IPR046450">
    <property type="entry name" value="PA_dom_sf"/>
</dbReference>
<feature type="domain" description="Peptidase M28" evidence="3">
    <location>
        <begin position="251"/>
        <end position="450"/>
    </location>
</feature>
<feature type="chain" id="PRO_5002922882" evidence="1">
    <location>
        <begin position="36"/>
        <end position="471"/>
    </location>
</feature>
<sequence length="471" mass="51286">MGEEKMRKSLKRKIVSSLLAVSLAVSLAPIGQAKADSTSEITQTPPITKQVDANRAIEHIRFLSETIGPRPGGTKSEEWASRYVGMKLKSMGYEVEYQPFQVPDQYVGFIESPLGTKRNWQAGAAPNALISTEAVTAPLIFVQGGTKLDDIPNEVNGKIVLFERGATIADYNKQVENAVSKGAKGVLLYSLIGGRGNYGQTFNPRLTKKQAIPVFGLAYAQGNAFKEEIAKKETTILSLKARHESNLTSLNVIAKKKPKNSTGNEKAVVVSSHYDSVVGAPGANDNASGTGLVLELARTFQNVETDKEIRFIAFGSEETGLLGSDYYVNSLSQKERDRILGVFNADMVATNYNKAKNLYAMTPDGSTNLVTDAALQAGKQLNNDLVLQGKFGSSDHVPFAEVGIPSALFIWMGVDSWNPLIYHIEKVYHTPQDNVLENISPERMKMALEVIGTGVYNTLQKPVNQIEQKVA</sequence>
<feature type="domain" description="PA" evidence="2">
    <location>
        <begin position="135"/>
        <end position="224"/>
    </location>
</feature>
<evidence type="ECO:0000259" key="2">
    <source>
        <dbReference type="Pfam" id="PF02225"/>
    </source>
</evidence>
<evidence type="ECO:0000313" key="4">
    <source>
        <dbReference type="EMBL" id="EEL68021.1"/>
    </source>
</evidence>
<evidence type="ECO:0000256" key="1">
    <source>
        <dbReference type="SAM" id="SignalP"/>
    </source>
</evidence>
<dbReference type="Proteomes" id="UP000001753">
    <property type="component" value="Chromosome"/>
</dbReference>
<comment type="caution">
    <text evidence="4">The sequence shown here is derived from an EMBL/GenBank/DDBJ whole genome shotgun (WGS) entry which is preliminary data.</text>
</comment>
<dbReference type="GO" id="GO:0004177">
    <property type="term" value="F:aminopeptidase activity"/>
    <property type="evidence" value="ECO:0007669"/>
    <property type="project" value="UniProtKB-KW"/>
</dbReference>
<evidence type="ECO:0000259" key="3">
    <source>
        <dbReference type="Pfam" id="PF04389"/>
    </source>
</evidence>
<dbReference type="HOGENOM" id="CLU_024336_3_0_9"/>
<protein>
    <submittedName>
        <fullName evidence="4">Aminopeptidase</fullName>
    </submittedName>
</protein>
<dbReference type="InterPro" id="IPR007484">
    <property type="entry name" value="Peptidase_M28"/>
</dbReference>
<reference evidence="4" key="1">
    <citation type="journal article" date="2012" name="Genome Res.">
        <title>Genomic characterization of the Bacillus cereus sensu lato species: Backdrop to the evolution of Bacillus anthracis.</title>
        <authorList>
            <person name="Zwick M.E."/>
            <person name="Joseph S.J."/>
            <person name="Didelot X."/>
            <person name="Chen P.E."/>
            <person name="Bishop-Lilly K.A."/>
            <person name="Stewart A.C."/>
            <person name="Willner K."/>
            <person name="Nolan N."/>
            <person name="Lentz S."/>
            <person name="Thomason M.K."/>
            <person name="Sozhamannan S."/>
            <person name="Mateczun A.J."/>
            <person name="Du L."/>
            <person name="Read T.D."/>
        </authorList>
    </citation>
    <scope>NUCLEOTIDE SEQUENCE [LARGE SCALE GENOMIC DNA]</scope>
    <source>
        <strain evidence="4">AH603</strain>
    </source>
</reference>
<dbReference type="Gene3D" id="3.50.30.30">
    <property type="match status" value="1"/>
</dbReference>
<keyword evidence="4" id="KW-0378">Hydrolase</keyword>
<dbReference type="Pfam" id="PF02225">
    <property type="entry name" value="PA"/>
    <property type="match status" value="1"/>
</dbReference>
<keyword evidence="4" id="KW-0645">Protease</keyword>
<gene>
    <name evidence="4" type="ORF">bcere0026_50650</name>
</gene>
<dbReference type="InterPro" id="IPR003137">
    <property type="entry name" value="PA_domain"/>
</dbReference>
<keyword evidence="4" id="KW-0031">Aminopeptidase</keyword>
<accession>C2Y269</accession>
<dbReference type="EMBL" id="ACMP01000140">
    <property type="protein sequence ID" value="EEL68021.1"/>
    <property type="molecule type" value="Genomic_DNA"/>
</dbReference>
<organism evidence="4">
    <name type="scientific">Bacillus mycoides</name>
    <dbReference type="NCBI Taxonomy" id="1405"/>
    <lineage>
        <taxon>Bacteria</taxon>
        <taxon>Bacillati</taxon>
        <taxon>Bacillota</taxon>
        <taxon>Bacilli</taxon>
        <taxon>Bacillales</taxon>
        <taxon>Bacillaceae</taxon>
        <taxon>Bacillus</taxon>
        <taxon>Bacillus cereus group</taxon>
    </lineage>
</organism>
<dbReference type="Pfam" id="PF04389">
    <property type="entry name" value="Peptidase_M28"/>
    <property type="match status" value="1"/>
</dbReference>
<dbReference type="CDD" id="cd05661">
    <property type="entry name" value="M28_like_PA"/>
    <property type="match status" value="1"/>
</dbReference>
<name>C2Y269_BACMY</name>
<proteinExistence type="predicted"/>
<dbReference type="GO" id="GO:0008235">
    <property type="term" value="F:metalloexopeptidase activity"/>
    <property type="evidence" value="ECO:0007669"/>
    <property type="project" value="InterPro"/>
</dbReference>
<dbReference type="PANTHER" id="PTHR12147">
    <property type="entry name" value="METALLOPEPTIDASE M28 FAMILY MEMBER"/>
    <property type="match status" value="1"/>
</dbReference>
<dbReference type="AlphaFoldDB" id="C2Y269"/>
<dbReference type="SUPFAM" id="SSF53187">
    <property type="entry name" value="Zn-dependent exopeptidases"/>
    <property type="match status" value="1"/>
</dbReference>
<dbReference type="Gene3D" id="3.40.630.10">
    <property type="entry name" value="Zn peptidases"/>
    <property type="match status" value="1"/>
</dbReference>
<dbReference type="InterPro" id="IPR045175">
    <property type="entry name" value="M28_fam"/>
</dbReference>
<dbReference type="PANTHER" id="PTHR12147:SF26">
    <property type="entry name" value="PEPTIDASE M28 DOMAIN-CONTAINING PROTEIN"/>
    <property type="match status" value="1"/>
</dbReference>
<keyword evidence="1" id="KW-0732">Signal</keyword>
<dbReference type="GO" id="GO:0006508">
    <property type="term" value="P:proteolysis"/>
    <property type="evidence" value="ECO:0007669"/>
    <property type="project" value="InterPro"/>
</dbReference>
<dbReference type="SUPFAM" id="SSF52025">
    <property type="entry name" value="PA domain"/>
    <property type="match status" value="1"/>
</dbReference>